<dbReference type="PANTHER" id="PTHR43280:SF28">
    <property type="entry name" value="HTH-TYPE TRANSCRIPTIONAL ACTIVATOR RHAS"/>
    <property type="match status" value="1"/>
</dbReference>
<dbReference type="InterPro" id="IPR018060">
    <property type="entry name" value="HTH_AraC"/>
</dbReference>
<dbReference type="GO" id="GO:0003700">
    <property type="term" value="F:DNA-binding transcription factor activity"/>
    <property type="evidence" value="ECO:0007669"/>
    <property type="project" value="InterPro"/>
</dbReference>
<gene>
    <name evidence="5" type="ORF">F5984_24400</name>
</gene>
<keyword evidence="6" id="KW-1185">Reference proteome</keyword>
<dbReference type="AlphaFoldDB" id="A0A7J5TSY3"/>
<sequence length="193" mass="22170">MAQQEIYIKNMVCDRCIWVVRRELERLGYTVSQIELGRAVIDDRGDARLPIDLTTIGPMLQEHGFALLTDKTTRVVNQVKTLIIDLIHGGRVAELRTTLSDYLSENVGMDYAHLSHLFSTTENLTIEKFWIMQRVERAKELLSYDEISISDIARQLGYSSVAYLTNQFKQITGLTPAAYRSRNTNDRNSIDWI</sequence>
<dbReference type="PROSITE" id="PS00041">
    <property type="entry name" value="HTH_ARAC_FAMILY_1"/>
    <property type="match status" value="1"/>
</dbReference>
<proteinExistence type="predicted"/>
<dbReference type="PANTHER" id="PTHR43280">
    <property type="entry name" value="ARAC-FAMILY TRANSCRIPTIONAL REGULATOR"/>
    <property type="match status" value="1"/>
</dbReference>
<dbReference type="PROSITE" id="PS01124">
    <property type="entry name" value="HTH_ARAC_FAMILY_2"/>
    <property type="match status" value="1"/>
</dbReference>
<evidence type="ECO:0000259" key="4">
    <source>
        <dbReference type="PROSITE" id="PS01124"/>
    </source>
</evidence>
<dbReference type="InterPro" id="IPR018062">
    <property type="entry name" value="HTH_AraC-typ_CS"/>
</dbReference>
<dbReference type="Gene3D" id="1.10.10.60">
    <property type="entry name" value="Homeodomain-like"/>
    <property type="match status" value="1"/>
</dbReference>
<feature type="domain" description="HTH araC/xylS-type" evidence="4">
    <location>
        <begin position="103"/>
        <end position="182"/>
    </location>
</feature>
<dbReference type="SMART" id="SM00342">
    <property type="entry name" value="HTH_ARAC"/>
    <property type="match status" value="1"/>
</dbReference>
<dbReference type="GO" id="GO:0043565">
    <property type="term" value="F:sequence-specific DNA binding"/>
    <property type="evidence" value="ECO:0007669"/>
    <property type="project" value="InterPro"/>
</dbReference>
<evidence type="ECO:0000313" key="5">
    <source>
        <dbReference type="EMBL" id="KAB7726464.1"/>
    </source>
</evidence>
<reference evidence="5 6" key="1">
    <citation type="submission" date="2019-10" db="EMBL/GenBank/DDBJ databases">
        <title>Rudanella paleaurantiibacter sp. nov., isolated from sludge.</title>
        <authorList>
            <person name="Xu S.Q."/>
        </authorList>
    </citation>
    <scope>NUCLEOTIDE SEQUENCE [LARGE SCALE GENOMIC DNA]</scope>
    <source>
        <strain evidence="5 6">HX-22-17</strain>
    </source>
</reference>
<name>A0A7J5TSY3_9BACT</name>
<keyword evidence="2" id="KW-0238">DNA-binding</keyword>
<dbReference type="SUPFAM" id="SSF46689">
    <property type="entry name" value="Homeodomain-like"/>
    <property type="match status" value="1"/>
</dbReference>
<accession>A0A7J5TSY3</accession>
<dbReference type="PRINTS" id="PR00032">
    <property type="entry name" value="HTHARAC"/>
</dbReference>
<protein>
    <submittedName>
        <fullName evidence="5">Helix-turn-helix domain-containing protein</fullName>
    </submittedName>
</protein>
<keyword evidence="1" id="KW-0805">Transcription regulation</keyword>
<dbReference type="RefSeq" id="WP_019990922.1">
    <property type="nucleotide sequence ID" value="NZ_WELI01000015.1"/>
</dbReference>
<evidence type="ECO:0000256" key="3">
    <source>
        <dbReference type="ARBA" id="ARBA00023163"/>
    </source>
</evidence>
<organism evidence="5 6">
    <name type="scientific">Rudanella paleaurantiibacter</name>
    <dbReference type="NCBI Taxonomy" id="2614655"/>
    <lineage>
        <taxon>Bacteria</taxon>
        <taxon>Pseudomonadati</taxon>
        <taxon>Bacteroidota</taxon>
        <taxon>Cytophagia</taxon>
        <taxon>Cytophagales</taxon>
        <taxon>Cytophagaceae</taxon>
        <taxon>Rudanella</taxon>
    </lineage>
</organism>
<evidence type="ECO:0000313" key="6">
    <source>
        <dbReference type="Proteomes" id="UP000488299"/>
    </source>
</evidence>
<comment type="caution">
    <text evidence="5">The sequence shown here is derived from an EMBL/GenBank/DDBJ whole genome shotgun (WGS) entry which is preliminary data.</text>
</comment>
<dbReference type="EMBL" id="WELI01000015">
    <property type="protein sequence ID" value="KAB7726464.1"/>
    <property type="molecule type" value="Genomic_DNA"/>
</dbReference>
<dbReference type="InterPro" id="IPR020449">
    <property type="entry name" value="Tscrpt_reg_AraC-type_HTH"/>
</dbReference>
<dbReference type="Pfam" id="PF12833">
    <property type="entry name" value="HTH_18"/>
    <property type="match status" value="1"/>
</dbReference>
<dbReference type="InterPro" id="IPR009057">
    <property type="entry name" value="Homeodomain-like_sf"/>
</dbReference>
<evidence type="ECO:0000256" key="1">
    <source>
        <dbReference type="ARBA" id="ARBA00023015"/>
    </source>
</evidence>
<keyword evidence="3" id="KW-0804">Transcription</keyword>
<dbReference type="Proteomes" id="UP000488299">
    <property type="component" value="Unassembled WGS sequence"/>
</dbReference>
<evidence type="ECO:0000256" key="2">
    <source>
        <dbReference type="ARBA" id="ARBA00023125"/>
    </source>
</evidence>